<keyword evidence="1" id="KW-0472">Membrane</keyword>
<gene>
    <name evidence="2" type="ORF">I4Q42_10370</name>
</gene>
<comment type="caution">
    <text evidence="2">The sequence shown here is derived from an EMBL/GenBank/DDBJ whole genome shotgun (WGS) entry which is preliminary data.</text>
</comment>
<evidence type="ECO:0000256" key="1">
    <source>
        <dbReference type="SAM" id="Phobius"/>
    </source>
</evidence>
<proteinExistence type="predicted"/>
<keyword evidence="1" id="KW-1133">Transmembrane helix</keyword>
<name>A0ABS0SZI4_9CAUL</name>
<reference evidence="2 3" key="1">
    <citation type="submission" date="2020-11" db="EMBL/GenBank/DDBJ databases">
        <title>genome sequence of strain KACC 18849.</title>
        <authorList>
            <person name="Gao J."/>
            <person name="Zhang X."/>
        </authorList>
    </citation>
    <scope>NUCLEOTIDE SEQUENCE [LARGE SCALE GENOMIC DNA]</scope>
    <source>
        <strain evidence="2 3">KACC 18849</strain>
    </source>
</reference>
<sequence>MIDAASAANGDQTATLEFKGGPVGFRAEVRLTPKGILAIGGLVTGVLLSTAVLVWTATSVARRPPLATRILPR</sequence>
<protein>
    <submittedName>
        <fullName evidence="2">Uncharacterized protein</fullName>
    </submittedName>
</protein>
<keyword evidence="3" id="KW-1185">Reference proteome</keyword>
<dbReference type="Proteomes" id="UP000639859">
    <property type="component" value="Unassembled WGS sequence"/>
</dbReference>
<dbReference type="EMBL" id="JADWOX010000006">
    <property type="protein sequence ID" value="MBI1684073.1"/>
    <property type="molecule type" value="Genomic_DNA"/>
</dbReference>
<dbReference type="RefSeq" id="WP_198576002.1">
    <property type="nucleotide sequence ID" value="NZ_JADWOX010000006.1"/>
</dbReference>
<feature type="transmembrane region" description="Helical" evidence="1">
    <location>
        <begin position="35"/>
        <end position="55"/>
    </location>
</feature>
<evidence type="ECO:0000313" key="2">
    <source>
        <dbReference type="EMBL" id="MBI1684073.1"/>
    </source>
</evidence>
<keyword evidence="1" id="KW-0812">Transmembrane</keyword>
<evidence type="ECO:0000313" key="3">
    <source>
        <dbReference type="Proteomes" id="UP000639859"/>
    </source>
</evidence>
<accession>A0ABS0SZI4</accession>
<organism evidence="2 3">
    <name type="scientific">Caulobacter hibisci</name>
    <dbReference type="NCBI Taxonomy" id="2035993"/>
    <lineage>
        <taxon>Bacteria</taxon>
        <taxon>Pseudomonadati</taxon>
        <taxon>Pseudomonadota</taxon>
        <taxon>Alphaproteobacteria</taxon>
        <taxon>Caulobacterales</taxon>
        <taxon>Caulobacteraceae</taxon>
        <taxon>Caulobacter</taxon>
    </lineage>
</organism>